<comment type="catalytic activity">
    <reaction evidence="8">
        <text>L-seryl-[protein] + ATP = O-phospho-L-seryl-[protein] + ADP + H(+)</text>
        <dbReference type="Rhea" id="RHEA:17989"/>
        <dbReference type="Rhea" id="RHEA-COMP:9863"/>
        <dbReference type="Rhea" id="RHEA-COMP:11604"/>
        <dbReference type="ChEBI" id="CHEBI:15378"/>
        <dbReference type="ChEBI" id="CHEBI:29999"/>
        <dbReference type="ChEBI" id="CHEBI:30616"/>
        <dbReference type="ChEBI" id="CHEBI:83421"/>
        <dbReference type="ChEBI" id="CHEBI:456216"/>
        <dbReference type="EC" id="2.7.11.1"/>
    </reaction>
</comment>
<dbReference type="VEuPathDB" id="FungiDB:SPBR_08451"/>
<dbReference type="HOGENOM" id="CLU_000288_81_1_1"/>
<dbReference type="RefSeq" id="XP_040614430.1">
    <property type="nucleotide sequence ID" value="XM_040766689.1"/>
</dbReference>
<dbReference type="GO" id="GO:0005737">
    <property type="term" value="C:cytoplasm"/>
    <property type="evidence" value="ECO:0007669"/>
    <property type="project" value="TreeGrafter"/>
</dbReference>
<feature type="domain" description="Protein kinase" evidence="10">
    <location>
        <begin position="65"/>
        <end position="410"/>
    </location>
</feature>
<dbReference type="Gene3D" id="3.30.200.20">
    <property type="entry name" value="Phosphorylase Kinase, domain 1"/>
    <property type="match status" value="1"/>
</dbReference>
<comment type="catalytic activity">
    <reaction evidence="7">
        <text>L-threonyl-[protein] + ATP = O-phospho-L-threonyl-[protein] + ADP + H(+)</text>
        <dbReference type="Rhea" id="RHEA:46608"/>
        <dbReference type="Rhea" id="RHEA-COMP:11060"/>
        <dbReference type="Rhea" id="RHEA-COMP:11605"/>
        <dbReference type="ChEBI" id="CHEBI:15378"/>
        <dbReference type="ChEBI" id="CHEBI:30013"/>
        <dbReference type="ChEBI" id="CHEBI:30616"/>
        <dbReference type="ChEBI" id="CHEBI:61977"/>
        <dbReference type="ChEBI" id="CHEBI:456216"/>
        <dbReference type="EC" id="2.7.11.1"/>
    </reaction>
</comment>
<dbReference type="EC" id="2.7.11.1" evidence="1"/>
<evidence type="ECO:0000313" key="11">
    <source>
        <dbReference type="EMBL" id="KIH86420.1"/>
    </source>
</evidence>
<keyword evidence="12" id="KW-1185">Reference proteome</keyword>
<keyword evidence="3" id="KW-0808">Transferase</keyword>
<sequence>MASSPPDSPSPPPRESSNGCSPRVFPKTGFEVIDPEFLVEEEKLPTYNGADYYPMRLGNIVGGHYQVVAKLGYGTTSTVWLAKDLNKKRLYKALKVHTRDAVFEHERSVYDHLRRPVPTEVKEGQTHPGRGHVRAIDEVFMLKGPHGEHEVFVMAPLGMSLATMQMRQRTGALPTIFVTQALLQTLMGLSLLHEADIIHTDLHADNLLIAMTDDAILTVTEENEFTKPSPRKIVGDRVTQVSQYVLGGAGPLTISDLGQARIGKEHTGIAMPLQYRAPEVILGMPWGPAVDLWSMGVLAWSLLEPTGLFDVYAANDGEANNAHHLAAMTALLGPPPKAFRDKSMASSKYWGDDGSWQGAVPLPPTKPLADRVTTVDGEQKAGFLSFLELCLTWEPEMRLTPDQMYFHPWLHGKPIPKEEQEEEAHAA</sequence>
<dbReference type="EMBL" id="AWTV01000011">
    <property type="protein sequence ID" value="KIH86420.1"/>
    <property type="molecule type" value="Genomic_DNA"/>
</dbReference>
<evidence type="ECO:0000256" key="4">
    <source>
        <dbReference type="ARBA" id="ARBA00022741"/>
    </source>
</evidence>
<dbReference type="SMART" id="SM00220">
    <property type="entry name" value="S_TKc"/>
    <property type="match status" value="1"/>
</dbReference>
<evidence type="ECO:0000256" key="1">
    <source>
        <dbReference type="ARBA" id="ARBA00012513"/>
    </source>
</evidence>
<keyword evidence="5" id="KW-0418">Kinase</keyword>
<dbReference type="Pfam" id="PF00069">
    <property type="entry name" value="Pkinase"/>
    <property type="match status" value="1"/>
</dbReference>
<evidence type="ECO:0000256" key="3">
    <source>
        <dbReference type="ARBA" id="ARBA00022679"/>
    </source>
</evidence>
<dbReference type="GO" id="GO:0005524">
    <property type="term" value="F:ATP binding"/>
    <property type="evidence" value="ECO:0007669"/>
    <property type="project" value="UniProtKB-KW"/>
</dbReference>
<dbReference type="GO" id="GO:0004674">
    <property type="term" value="F:protein serine/threonine kinase activity"/>
    <property type="evidence" value="ECO:0007669"/>
    <property type="project" value="UniProtKB-KW"/>
</dbReference>
<organism evidence="11 12">
    <name type="scientific">Sporothrix brasiliensis 5110</name>
    <dbReference type="NCBI Taxonomy" id="1398154"/>
    <lineage>
        <taxon>Eukaryota</taxon>
        <taxon>Fungi</taxon>
        <taxon>Dikarya</taxon>
        <taxon>Ascomycota</taxon>
        <taxon>Pezizomycotina</taxon>
        <taxon>Sordariomycetes</taxon>
        <taxon>Sordariomycetidae</taxon>
        <taxon>Ophiostomatales</taxon>
        <taxon>Ophiostomataceae</taxon>
        <taxon>Sporothrix</taxon>
    </lineage>
</organism>
<dbReference type="GO" id="GO:0050684">
    <property type="term" value="P:regulation of mRNA processing"/>
    <property type="evidence" value="ECO:0007669"/>
    <property type="project" value="TreeGrafter"/>
</dbReference>
<evidence type="ECO:0000256" key="9">
    <source>
        <dbReference type="SAM" id="MobiDB-lite"/>
    </source>
</evidence>
<reference evidence="11 12" key="1">
    <citation type="journal article" date="2014" name="BMC Genomics">
        <title>Comparative genomics of the major fungal agents of human and animal Sporotrichosis: Sporothrix schenckii and Sporothrix brasiliensis.</title>
        <authorList>
            <person name="Teixeira M.M."/>
            <person name="de Almeida L.G."/>
            <person name="Kubitschek-Barreira P."/>
            <person name="Alves F.L."/>
            <person name="Kioshima E.S."/>
            <person name="Abadio A.K."/>
            <person name="Fernandes L."/>
            <person name="Derengowski L.S."/>
            <person name="Ferreira K.S."/>
            <person name="Souza R.C."/>
            <person name="Ruiz J.C."/>
            <person name="de Andrade N.C."/>
            <person name="Paes H.C."/>
            <person name="Nicola A.M."/>
            <person name="Albuquerque P."/>
            <person name="Gerber A.L."/>
            <person name="Martins V.P."/>
            <person name="Peconick L.D."/>
            <person name="Neto A.V."/>
            <person name="Chaucanez C.B."/>
            <person name="Silva P.A."/>
            <person name="Cunha O.L."/>
            <person name="de Oliveira F.F."/>
            <person name="dos Santos T.C."/>
            <person name="Barros A.L."/>
            <person name="Soares M.A."/>
            <person name="de Oliveira L.M."/>
            <person name="Marini M.M."/>
            <person name="Villalobos-Duno H."/>
            <person name="Cunha M.M."/>
            <person name="de Hoog S."/>
            <person name="da Silveira J.F."/>
            <person name="Henrissat B."/>
            <person name="Nino-Vega G.A."/>
            <person name="Cisalpino P.S."/>
            <person name="Mora-Montes H.M."/>
            <person name="Almeida S.R."/>
            <person name="Stajich J.E."/>
            <person name="Lopes-Bezerra L.M."/>
            <person name="Vasconcelos A.T."/>
            <person name="Felipe M.S."/>
        </authorList>
    </citation>
    <scope>NUCLEOTIDE SEQUENCE [LARGE SCALE GENOMIC DNA]</scope>
    <source>
        <strain evidence="11 12">5110</strain>
    </source>
</reference>
<evidence type="ECO:0000256" key="5">
    <source>
        <dbReference type="ARBA" id="ARBA00022777"/>
    </source>
</evidence>
<evidence type="ECO:0000256" key="6">
    <source>
        <dbReference type="ARBA" id="ARBA00022840"/>
    </source>
</evidence>
<dbReference type="GO" id="GO:0000245">
    <property type="term" value="P:spliceosomal complex assembly"/>
    <property type="evidence" value="ECO:0007669"/>
    <property type="project" value="TreeGrafter"/>
</dbReference>
<dbReference type="OrthoDB" id="5979581at2759"/>
<dbReference type="PANTHER" id="PTHR47634:SF9">
    <property type="entry name" value="PROTEIN KINASE DOMAIN-CONTAINING PROTEIN-RELATED"/>
    <property type="match status" value="1"/>
</dbReference>
<feature type="compositionally biased region" description="Pro residues" evidence="9">
    <location>
        <begin position="1"/>
        <end position="14"/>
    </location>
</feature>
<evidence type="ECO:0000313" key="12">
    <source>
        <dbReference type="Proteomes" id="UP000031575"/>
    </source>
</evidence>
<evidence type="ECO:0000256" key="8">
    <source>
        <dbReference type="ARBA" id="ARBA00048679"/>
    </source>
</evidence>
<name>A0A0C2IHB5_9PEZI</name>
<dbReference type="PROSITE" id="PS50011">
    <property type="entry name" value="PROTEIN_KINASE_DOM"/>
    <property type="match status" value="1"/>
</dbReference>
<gene>
    <name evidence="11" type="ORF">SPBR_08451</name>
</gene>
<accession>A0A0C2IHB5</accession>
<comment type="caution">
    <text evidence="11">The sequence shown here is derived from an EMBL/GenBank/DDBJ whole genome shotgun (WGS) entry which is preliminary data.</text>
</comment>
<proteinExistence type="predicted"/>
<feature type="region of interest" description="Disordered" evidence="9">
    <location>
        <begin position="1"/>
        <end position="22"/>
    </location>
</feature>
<evidence type="ECO:0000256" key="2">
    <source>
        <dbReference type="ARBA" id="ARBA00022527"/>
    </source>
</evidence>
<dbReference type="AlphaFoldDB" id="A0A0C2IHB5"/>
<dbReference type="InterPro" id="IPR000719">
    <property type="entry name" value="Prot_kinase_dom"/>
</dbReference>
<dbReference type="Gene3D" id="1.10.510.10">
    <property type="entry name" value="Transferase(Phosphotransferase) domain 1"/>
    <property type="match status" value="1"/>
</dbReference>
<evidence type="ECO:0000256" key="7">
    <source>
        <dbReference type="ARBA" id="ARBA00047899"/>
    </source>
</evidence>
<dbReference type="GO" id="GO:0005634">
    <property type="term" value="C:nucleus"/>
    <property type="evidence" value="ECO:0007669"/>
    <property type="project" value="TreeGrafter"/>
</dbReference>
<protein>
    <recommendedName>
        <fullName evidence="1">non-specific serine/threonine protein kinase</fullName>
        <ecNumber evidence="1">2.7.11.1</ecNumber>
    </recommendedName>
</protein>
<dbReference type="PANTHER" id="PTHR47634">
    <property type="entry name" value="PROTEIN KINASE DOMAIN-CONTAINING PROTEIN-RELATED"/>
    <property type="match status" value="1"/>
</dbReference>
<dbReference type="GeneID" id="63681610"/>
<evidence type="ECO:0000259" key="10">
    <source>
        <dbReference type="PROSITE" id="PS50011"/>
    </source>
</evidence>
<keyword evidence="4" id="KW-0547">Nucleotide-binding</keyword>
<dbReference type="InterPro" id="IPR051334">
    <property type="entry name" value="SRPK"/>
</dbReference>
<dbReference type="InterPro" id="IPR011009">
    <property type="entry name" value="Kinase-like_dom_sf"/>
</dbReference>
<keyword evidence="6" id="KW-0067">ATP-binding</keyword>
<dbReference type="SUPFAM" id="SSF56112">
    <property type="entry name" value="Protein kinase-like (PK-like)"/>
    <property type="match status" value="1"/>
</dbReference>
<keyword evidence="2" id="KW-0723">Serine/threonine-protein kinase</keyword>
<dbReference type="Proteomes" id="UP000031575">
    <property type="component" value="Unassembled WGS sequence"/>
</dbReference>